<dbReference type="AlphaFoldDB" id="A0A9X2EQI6"/>
<reference evidence="1" key="1">
    <citation type="journal article" date="2022" name="Arch. Microbiol.">
        <title>Microbulbifer okhotskensis sp. nov., isolated from a deep bottom sediment of the Okhotsk Sea.</title>
        <authorList>
            <person name="Romanenko L."/>
            <person name="Kurilenko V."/>
            <person name="Otstavnykh N."/>
            <person name="Velansky P."/>
            <person name="Isaeva M."/>
            <person name="Mikhailov V."/>
        </authorList>
    </citation>
    <scope>NUCLEOTIDE SEQUENCE</scope>
    <source>
        <strain evidence="1">OS29</strain>
    </source>
</reference>
<comment type="caution">
    <text evidence="1">The sequence shown here is derived from an EMBL/GenBank/DDBJ whole genome shotgun (WGS) entry which is preliminary data.</text>
</comment>
<dbReference type="Proteomes" id="UP001139028">
    <property type="component" value="Unassembled WGS sequence"/>
</dbReference>
<protein>
    <submittedName>
        <fullName evidence="1">Uncharacterized protein</fullName>
    </submittedName>
</protein>
<evidence type="ECO:0000313" key="1">
    <source>
        <dbReference type="EMBL" id="MCO1335480.1"/>
    </source>
</evidence>
<evidence type="ECO:0000313" key="2">
    <source>
        <dbReference type="Proteomes" id="UP001139028"/>
    </source>
</evidence>
<sequence>MKLSEVLLKLSGFKSVTTPIIREMVLGTCNRGNHMDERTNWKSFPAPCNNDFLIAPFGPGVYDLRNKQAGQLILFGSSENCAHRMSRLLPEPLGCGTRNNIKKRK</sequence>
<accession>A0A9X2EQI6</accession>
<organism evidence="1 2">
    <name type="scientific">Microbulbifer okhotskensis</name>
    <dbReference type="NCBI Taxonomy" id="2926617"/>
    <lineage>
        <taxon>Bacteria</taxon>
        <taxon>Pseudomonadati</taxon>
        <taxon>Pseudomonadota</taxon>
        <taxon>Gammaproteobacteria</taxon>
        <taxon>Cellvibrionales</taxon>
        <taxon>Microbulbiferaceae</taxon>
        <taxon>Microbulbifer</taxon>
    </lineage>
</organism>
<gene>
    <name evidence="1" type="ORF">MO867_14165</name>
</gene>
<dbReference type="EMBL" id="JALBWM010000065">
    <property type="protein sequence ID" value="MCO1335480.1"/>
    <property type="molecule type" value="Genomic_DNA"/>
</dbReference>
<keyword evidence="2" id="KW-1185">Reference proteome</keyword>
<dbReference type="RefSeq" id="WP_252470069.1">
    <property type="nucleotide sequence ID" value="NZ_JALBWM010000065.1"/>
</dbReference>
<name>A0A9X2EQI6_9GAMM</name>
<proteinExistence type="predicted"/>